<proteinExistence type="predicted"/>
<evidence type="ECO:0000313" key="7">
    <source>
        <dbReference type="Proteomes" id="UP000001955"/>
    </source>
</evidence>
<dbReference type="Proteomes" id="UP000001955">
    <property type="component" value="Chromosome"/>
</dbReference>
<name>I2BBG2_SHIBC</name>
<keyword evidence="4 6" id="KW-0503">Monooxygenase</keyword>
<dbReference type="HOGENOM" id="CLU_027853_1_2_6"/>
<dbReference type="InterPro" id="IPR050172">
    <property type="entry name" value="SsuD_RutA_monooxygenase"/>
</dbReference>
<dbReference type="Pfam" id="PF00296">
    <property type="entry name" value="Bac_luciferase"/>
    <property type="match status" value="1"/>
</dbReference>
<evidence type="ECO:0000256" key="1">
    <source>
        <dbReference type="ARBA" id="ARBA00022630"/>
    </source>
</evidence>
<dbReference type="KEGG" id="ebt:EBL_c27950"/>
<reference evidence="6 7" key="1">
    <citation type="journal article" date="2012" name="J. Bacteriol.">
        <title>Complete genome sequence of the B12-producing Shimwellia blattae strain DSM 4481, isolated from a cockroach.</title>
        <authorList>
            <person name="Brzuszkiewicz E."/>
            <person name="Waschkowitz T."/>
            <person name="Wiezer A."/>
            <person name="Daniel R."/>
        </authorList>
    </citation>
    <scope>NUCLEOTIDE SEQUENCE [LARGE SCALE GENOMIC DNA]</scope>
    <source>
        <strain evidence="7">ATCC 29907 / DSM 4481 / JCM 1650 / NBRC 105725 / CDC 9005-74</strain>
    </source>
</reference>
<dbReference type="PATRIC" id="fig|630626.3.peg.2712"/>
<gene>
    <name evidence="6" type="ordered locus">EBL_c27950</name>
</gene>
<protein>
    <submittedName>
        <fullName evidence="6">Putative alkanesulfonate monooxygenase</fullName>
    </submittedName>
</protein>
<evidence type="ECO:0000256" key="3">
    <source>
        <dbReference type="ARBA" id="ARBA00023002"/>
    </source>
</evidence>
<keyword evidence="2" id="KW-0288">FMN</keyword>
<evidence type="ECO:0000313" key="6">
    <source>
        <dbReference type="EMBL" id="AFJ47866.1"/>
    </source>
</evidence>
<organism evidence="6 7">
    <name type="scientific">Shimwellia blattae (strain ATCC 29907 / DSM 4481 / JCM 1650 / NBRC 105725 / CDC 9005-74)</name>
    <name type="common">Escherichia blattae</name>
    <dbReference type="NCBI Taxonomy" id="630626"/>
    <lineage>
        <taxon>Bacteria</taxon>
        <taxon>Pseudomonadati</taxon>
        <taxon>Pseudomonadota</taxon>
        <taxon>Gammaproteobacteria</taxon>
        <taxon>Enterobacterales</taxon>
        <taxon>Enterobacteriaceae</taxon>
        <taxon>Shimwellia</taxon>
    </lineage>
</organism>
<accession>K6VBF0</accession>
<dbReference type="GO" id="GO:0016705">
    <property type="term" value="F:oxidoreductase activity, acting on paired donors, with incorporation or reduction of molecular oxygen"/>
    <property type="evidence" value="ECO:0007669"/>
    <property type="project" value="InterPro"/>
</dbReference>
<dbReference type="PANTHER" id="PTHR42847:SF4">
    <property type="entry name" value="ALKANESULFONATE MONOOXYGENASE-RELATED"/>
    <property type="match status" value="1"/>
</dbReference>
<dbReference type="RefSeq" id="WP_002439067.1">
    <property type="nucleotide sequence ID" value="NC_017910.1"/>
</dbReference>
<dbReference type="STRING" id="630626.EBL_c27950"/>
<accession>I2BBG2</accession>
<sequence>MAELKANRMFNNNKFKLGFFAANCSGGMAVTKLEERWDNSWENNLKMAQLADAAGLEFLLPIARWIGYGGETNFHGNVLETTTWAAALLAATRHISVFSTVHTSFNHPVVVAKQLATMDQIGQGRAGLNVVCGWNRPEYEALGGDLPYDHVSRYAYGQEWFDVIRKLWQEEQPFDWKGNYFNLKDTYSLPHPLRKDVPIFNAAGSGEGRAFAVRNADFLFTSAISLARSEQEIIQLKQQAAAVSRRNPLNILTFSYVVCRPTRAEAEEYHHYYSQQHADWKAVDNIIRLMFENAESFPKDQLQLIRDRFSAGHGGFPLVGTPDDVADGIEQLYRAGFSGSTLAFVNYAEDFPYFRDEVLPRLEARGLREPFTPDQAQISGAAA</sequence>
<dbReference type="Gene3D" id="3.20.20.30">
    <property type="entry name" value="Luciferase-like domain"/>
    <property type="match status" value="1"/>
</dbReference>
<evidence type="ECO:0000256" key="4">
    <source>
        <dbReference type="ARBA" id="ARBA00023033"/>
    </source>
</evidence>
<evidence type="ECO:0000256" key="2">
    <source>
        <dbReference type="ARBA" id="ARBA00022643"/>
    </source>
</evidence>
<keyword evidence="3" id="KW-0560">Oxidoreductase</keyword>
<dbReference type="EMBL" id="CP001560">
    <property type="protein sequence ID" value="AFJ47866.1"/>
    <property type="molecule type" value="Genomic_DNA"/>
</dbReference>
<dbReference type="CDD" id="cd01094">
    <property type="entry name" value="Alkanesulfonate_monoxygenase"/>
    <property type="match status" value="1"/>
</dbReference>
<dbReference type="PANTHER" id="PTHR42847">
    <property type="entry name" value="ALKANESULFONATE MONOOXYGENASE"/>
    <property type="match status" value="1"/>
</dbReference>
<keyword evidence="1" id="KW-0285">Flavoprotein</keyword>
<dbReference type="GO" id="GO:0004497">
    <property type="term" value="F:monooxygenase activity"/>
    <property type="evidence" value="ECO:0007669"/>
    <property type="project" value="UniProtKB-KW"/>
</dbReference>
<dbReference type="AlphaFoldDB" id="I2BBG2"/>
<evidence type="ECO:0000259" key="5">
    <source>
        <dbReference type="Pfam" id="PF00296"/>
    </source>
</evidence>
<dbReference type="InterPro" id="IPR011251">
    <property type="entry name" value="Luciferase-like_dom"/>
</dbReference>
<feature type="domain" description="Luciferase-like" evidence="5">
    <location>
        <begin position="16"/>
        <end position="338"/>
    </location>
</feature>
<dbReference type="InterPro" id="IPR036661">
    <property type="entry name" value="Luciferase-like_sf"/>
</dbReference>
<dbReference type="OrthoDB" id="9814695at2"/>
<dbReference type="SUPFAM" id="SSF51679">
    <property type="entry name" value="Bacterial luciferase-like"/>
    <property type="match status" value="1"/>
</dbReference>
<keyword evidence="7" id="KW-1185">Reference proteome</keyword>
<dbReference type="eggNOG" id="COG2141">
    <property type="taxonomic scope" value="Bacteria"/>
</dbReference>